<dbReference type="SUPFAM" id="SSF53474">
    <property type="entry name" value="alpha/beta-Hydrolases"/>
    <property type="match status" value="1"/>
</dbReference>
<dbReference type="AlphaFoldDB" id="A0A4Y8MGC4"/>
<dbReference type="Proteomes" id="UP000297385">
    <property type="component" value="Unassembled WGS sequence"/>
</dbReference>
<sequence length="310" mass="33586">MSVYALEAIEDEFCDVSTGMRICYRTYGQRSGEPLLLVAGLGLQLTFWPPSLINGFVERGYRVVIFDNRDVGRSSRATQPAPGLLRQFLRRCSASAYTLQDMAKDAIGLLDHLCMSRAHVVGMSMGGMIAQTIAARYPQRTLSLTSIFSTTGARRVGQPALSSMLMLAKPPPRSREEVMQRHLKLISHIGSTTYPVNKQALRAYAAGAWDRGHGAHAHEGTARQIGAIIKSGDRTAEVRRIEAPTLIVHGDQDRMVAPSGGIATAAAIAGAEMITIRGMGHFIPEAVVPILSDLIDGHARRSSLALMHSL</sequence>
<evidence type="ECO:0000313" key="3">
    <source>
        <dbReference type="Proteomes" id="UP000297385"/>
    </source>
</evidence>
<evidence type="ECO:0000259" key="1">
    <source>
        <dbReference type="Pfam" id="PF00561"/>
    </source>
</evidence>
<accession>A0A4Y8MGC4</accession>
<dbReference type="GO" id="GO:0046503">
    <property type="term" value="P:glycerolipid catabolic process"/>
    <property type="evidence" value="ECO:0007669"/>
    <property type="project" value="TreeGrafter"/>
</dbReference>
<feature type="domain" description="AB hydrolase-1" evidence="1">
    <location>
        <begin position="34"/>
        <end position="283"/>
    </location>
</feature>
<proteinExistence type="predicted"/>
<dbReference type="EMBL" id="SNVI01000008">
    <property type="protein sequence ID" value="TFE36511.1"/>
    <property type="molecule type" value="Genomic_DNA"/>
</dbReference>
<gene>
    <name evidence="2" type="ORF">E2553_43030</name>
</gene>
<dbReference type="InterPro" id="IPR050471">
    <property type="entry name" value="AB_hydrolase"/>
</dbReference>
<dbReference type="Gene3D" id="3.40.50.1820">
    <property type="entry name" value="alpha/beta hydrolase"/>
    <property type="match status" value="1"/>
</dbReference>
<name>A0A4Y8MGC4_9BURK</name>
<dbReference type="InterPro" id="IPR029058">
    <property type="entry name" value="AB_hydrolase_fold"/>
</dbReference>
<dbReference type="RefSeq" id="WP_134466612.1">
    <property type="nucleotide sequence ID" value="NZ_SNVI01000008.1"/>
</dbReference>
<dbReference type="PANTHER" id="PTHR43433:SF5">
    <property type="entry name" value="AB HYDROLASE-1 DOMAIN-CONTAINING PROTEIN"/>
    <property type="match status" value="1"/>
</dbReference>
<evidence type="ECO:0000313" key="2">
    <source>
        <dbReference type="EMBL" id="TFE36511.1"/>
    </source>
</evidence>
<dbReference type="GO" id="GO:0004806">
    <property type="term" value="F:triacylglycerol lipase activity"/>
    <property type="evidence" value="ECO:0007669"/>
    <property type="project" value="TreeGrafter"/>
</dbReference>
<dbReference type="InterPro" id="IPR000073">
    <property type="entry name" value="AB_hydrolase_1"/>
</dbReference>
<comment type="caution">
    <text evidence="2">The sequence shown here is derived from an EMBL/GenBank/DDBJ whole genome shotgun (WGS) entry which is preliminary data.</text>
</comment>
<protein>
    <submittedName>
        <fullName evidence="2">Alpha/beta hydrolase</fullName>
    </submittedName>
</protein>
<organism evidence="2 3">
    <name type="scientific">Paraburkholderia dipogonis</name>
    <dbReference type="NCBI Taxonomy" id="1211383"/>
    <lineage>
        <taxon>Bacteria</taxon>
        <taxon>Pseudomonadati</taxon>
        <taxon>Pseudomonadota</taxon>
        <taxon>Betaproteobacteria</taxon>
        <taxon>Burkholderiales</taxon>
        <taxon>Burkholderiaceae</taxon>
        <taxon>Paraburkholderia</taxon>
    </lineage>
</organism>
<dbReference type="PANTHER" id="PTHR43433">
    <property type="entry name" value="HYDROLASE, ALPHA/BETA FOLD FAMILY PROTEIN"/>
    <property type="match status" value="1"/>
</dbReference>
<keyword evidence="2" id="KW-0378">Hydrolase</keyword>
<dbReference type="Pfam" id="PF00561">
    <property type="entry name" value="Abhydrolase_1"/>
    <property type="match status" value="1"/>
</dbReference>
<reference evidence="2 3" key="1">
    <citation type="submission" date="2019-03" db="EMBL/GenBank/DDBJ databases">
        <title>Complete Genome Sequence of Paraburkholderia dipogonis ICMP 19430T, a Nitrogen-fixing Symbiont of the South African Invasive Legume Dipogon lignosus in New Zealand.</title>
        <authorList>
            <person name="De Meyer S.E."/>
        </authorList>
    </citation>
    <scope>NUCLEOTIDE SEQUENCE [LARGE SCALE GENOMIC DNA]</scope>
    <source>
        <strain evidence="2 3">ICMP 19430</strain>
    </source>
</reference>